<dbReference type="RefSeq" id="XP_016928123.3">
    <property type="nucleotide sequence ID" value="XM_017072634.4"/>
</dbReference>
<keyword evidence="2" id="KW-1185">Reference proteome</keyword>
<dbReference type="Gene3D" id="3.80.10.10">
    <property type="entry name" value="Ribonuclease Inhibitor"/>
    <property type="match status" value="2"/>
</dbReference>
<feature type="domain" description="F-box" evidence="1">
    <location>
        <begin position="11"/>
        <end position="55"/>
    </location>
</feature>
<dbReference type="PROSITE" id="PS50181">
    <property type="entry name" value="FBOX"/>
    <property type="match status" value="1"/>
</dbReference>
<name>A0AB39Z3Z8_DROSZ</name>
<evidence type="ECO:0000313" key="2">
    <source>
        <dbReference type="Proteomes" id="UP001652628"/>
    </source>
</evidence>
<accession>A0AB39Z3Z8</accession>
<dbReference type="SUPFAM" id="SSF52047">
    <property type="entry name" value="RNI-like"/>
    <property type="match status" value="1"/>
</dbReference>
<dbReference type="GeneID" id="108008733"/>
<evidence type="ECO:0000313" key="3">
    <source>
        <dbReference type="RefSeq" id="XP_016928123.3"/>
    </source>
</evidence>
<dbReference type="AlphaFoldDB" id="A0AB39Z3Z8"/>
<proteinExistence type="predicted"/>
<reference evidence="3" key="1">
    <citation type="submission" date="2025-08" db="UniProtKB">
        <authorList>
            <consortium name="RefSeq"/>
        </authorList>
    </citation>
    <scope>IDENTIFICATION</scope>
</reference>
<dbReference type="InterPro" id="IPR032675">
    <property type="entry name" value="LRR_dom_sf"/>
</dbReference>
<evidence type="ECO:0000259" key="1">
    <source>
        <dbReference type="PROSITE" id="PS50181"/>
    </source>
</evidence>
<organism evidence="2 3">
    <name type="scientific">Drosophila suzukii</name>
    <name type="common">Spotted-wing drosophila fruit fly</name>
    <dbReference type="NCBI Taxonomy" id="28584"/>
    <lineage>
        <taxon>Eukaryota</taxon>
        <taxon>Metazoa</taxon>
        <taxon>Ecdysozoa</taxon>
        <taxon>Arthropoda</taxon>
        <taxon>Hexapoda</taxon>
        <taxon>Insecta</taxon>
        <taxon>Pterygota</taxon>
        <taxon>Neoptera</taxon>
        <taxon>Endopterygota</taxon>
        <taxon>Diptera</taxon>
        <taxon>Brachycera</taxon>
        <taxon>Muscomorpha</taxon>
        <taxon>Ephydroidea</taxon>
        <taxon>Drosophilidae</taxon>
        <taxon>Drosophila</taxon>
        <taxon>Sophophora</taxon>
    </lineage>
</organism>
<gene>
    <name evidence="3" type="primary">LOC108008733</name>
</gene>
<sequence length="441" mass="51502">MTSATDTETTATSLLELNDDVLALIVRQLNVYQQFEIGRLNRRLESIVQMLWRTRVRSVVLQDEMFRRSGSNSRQFVAFILALAPHMERLSFHHLDVRRLRLLSSHTLEGIHSVEWLGDGNRRGRVRFVDEDVRLLRRVFPHLRRLKLRSCQITGKYLCDLEHLSELCLDDCQYLESQHFRDIFRQLKLRKFDIMEDCDEVNCCDLADLQLCPTLEHIKIADYHLCMESDITQQLLRLPCLQKLSIYSKNFVFDVLSRIARPSSPPGAVKLIEAFRFSGILHDYGRFFRELGNLRQLTRLELHGQAEEEEGGRLQCLQDQILRQLASQLRNLTDLHLCGYQLESPLGLLEFVINCRQLRVLDITRSKCHGESFVWSCIAVLAKQRWRTQPLELWIRLSDISPEIVHSPRCLDNVKLIKIDTKQIGPNMDYSSGVLKFSFVR</sequence>
<dbReference type="InterPro" id="IPR001810">
    <property type="entry name" value="F-box_dom"/>
</dbReference>
<dbReference type="Proteomes" id="UP001652628">
    <property type="component" value="Chromosome 2L"/>
</dbReference>
<protein>
    <recommendedName>
        <fullName evidence="1">F-box domain-containing protein</fullName>
    </recommendedName>
</protein>